<evidence type="ECO:0000256" key="3">
    <source>
        <dbReference type="ARBA" id="ARBA00022679"/>
    </source>
</evidence>
<comment type="similarity">
    <text evidence="10">Belongs to the adenylate cyclase family. DacA/CdaA subfamily.</text>
</comment>
<dbReference type="PROSITE" id="PS51794">
    <property type="entry name" value="DAC"/>
    <property type="match status" value="1"/>
</dbReference>
<dbReference type="AlphaFoldDB" id="A0A830U7J9"/>
<sequence>MNLTLMDLPVVIGRYLLTLRVTDYLDIAIMAFVLYRLFWLVRSTKAASLLKGLFVFLAILALSTALKLNGINFIMSNMVDWGVLALIILFQPEIRRILEQMGSRRFIAFFNHTESRSVMDETIGQTVLACTEMSQSRTGALIVFEREILLDDMVRSGTVLDAAVSAELLKNIFFVKAPMHDGAVIVRRGRVLAAGCMLPLSKNVNLSRDLGMRHRAGIGMSENSDAIVVIVSEETGSISVATGGMLKRHLKPETLENILRNELIPQDEEDKQRFSLLGLLRSKKSGGTDDAE</sequence>
<dbReference type="GO" id="GO:0004016">
    <property type="term" value="F:adenylate cyclase activity"/>
    <property type="evidence" value="ECO:0007669"/>
    <property type="project" value="UniProtKB-UniRule"/>
</dbReference>
<feature type="transmembrane region" description="Helical" evidence="10">
    <location>
        <begin position="53"/>
        <end position="75"/>
    </location>
</feature>
<dbReference type="PIRSF" id="PIRSF004793">
    <property type="entry name" value="UCP004793"/>
    <property type="match status" value="1"/>
</dbReference>
<dbReference type="InterPro" id="IPR036888">
    <property type="entry name" value="DNA_integrity_DisA_N_sf"/>
</dbReference>
<accession>A0A830U7J9</accession>
<keyword evidence="13" id="KW-1185">Reference proteome</keyword>
<dbReference type="SUPFAM" id="SSF143597">
    <property type="entry name" value="YojJ-like"/>
    <property type="match status" value="1"/>
</dbReference>
<keyword evidence="9 10" id="KW-0472">Membrane</keyword>
<protein>
    <recommendedName>
        <fullName evidence="10">Diadenylate cyclase</fullName>
        <shortName evidence="10">DAC</shortName>
        <ecNumber evidence="10">2.7.7.85</ecNumber>
    </recommendedName>
    <alternativeName>
        <fullName evidence="10">Cyclic-di-AMP synthase</fullName>
        <shortName evidence="10">c-di-AMP synthase</shortName>
    </alternativeName>
</protein>
<dbReference type="HAMAP" id="MF_01499">
    <property type="entry name" value="DacA"/>
    <property type="match status" value="1"/>
</dbReference>
<evidence type="ECO:0000256" key="7">
    <source>
        <dbReference type="ARBA" id="ARBA00022840"/>
    </source>
</evidence>
<dbReference type="InterPro" id="IPR045585">
    <property type="entry name" value="CdaA_N"/>
</dbReference>
<evidence type="ECO:0000256" key="10">
    <source>
        <dbReference type="HAMAP-Rule" id="MF_01499"/>
    </source>
</evidence>
<evidence type="ECO:0000256" key="4">
    <source>
        <dbReference type="ARBA" id="ARBA00022692"/>
    </source>
</evidence>
<evidence type="ECO:0000313" key="12">
    <source>
        <dbReference type="EMBL" id="BCK85787.1"/>
    </source>
</evidence>
<feature type="transmembrane region" description="Helical" evidence="10">
    <location>
        <begin position="24"/>
        <end position="41"/>
    </location>
</feature>
<dbReference type="InterPro" id="IPR014046">
    <property type="entry name" value="C-di-AMP_synthase"/>
</dbReference>
<dbReference type="GO" id="GO:0106408">
    <property type="term" value="F:diadenylate cyclase activity"/>
    <property type="evidence" value="ECO:0007669"/>
    <property type="project" value="UniProtKB-EC"/>
</dbReference>
<reference evidence="12" key="1">
    <citation type="submission" date="2020-09" db="EMBL/GenBank/DDBJ databases">
        <title>New species isolated from human feces.</title>
        <authorList>
            <person name="Kitahara M."/>
            <person name="Shigeno Y."/>
            <person name="Shime M."/>
            <person name="Matsumoto Y."/>
            <person name="Nakamura S."/>
            <person name="Motooka D."/>
            <person name="Fukuoka S."/>
            <person name="Nishikawa H."/>
            <person name="Benno Y."/>
        </authorList>
    </citation>
    <scope>NUCLEOTIDE SEQUENCE</scope>
    <source>
        <strain evidence="12">MM59</strain>
        <plasmid evidence="12">pMM59_01</plasmid>
    </source>
</reference>
<evidence type="ECO:0000256" key="2">
    <source>
        <dbReference type="ARBA" id="ARBA00022475"/>
    </source>
</evidence>
<feature type="domain" description="DAC" evidence="11">
    <location>
        <begin position="91"/>
        <end position="252"/>
    </location>
</feature>
<dbReference type="NCBIfam" id="TIGR00159">
    <property type="entry name" value="diadenylate cyclase CdaA"/>
    <property type="match status" value="1"/>
</dbReference>
<keyword evidence="12" id="KW-0614">Plasmid</keyword>
<dbReference type="RefSeq" id="WP_187028550.1">
    <property type="nucleotide sequence ID" value="NZ_AP023421.1"/>
</dbReference>
<dbReference type="PANTHER" id="PTHR34185">
    <property type="entry name" value="DIADENYLATE CYCLASE"/>
    <property type="match status" value="1"/>
</dbReference>
<dbReference type="EC" id="2.7.7.85" evidence="10"/>
<dbReference type="FunFam" id="3.40.1700.10:FF:000002">
    <property type="entry name" value="Diadenylate cyclase"/>
    <property type="match status" value="1"/>
</dbReference>
<evidence type="ECO:0000256" key="9">
    <source>
        <dbReference type="ARBA" id="ARBA00023136"/>
    </source>
</evidence>
<dbReference type="EMBL" id="AP023421">
    <property type="protein sequence ID" value="BCK85787.1"/>
    <property type="molecule type" value="Genomic_DNA"/>
</dbReference>
<dbReference type="Pfam" id="PF02457">
    <property type="entry name" value="DAC"/>
    <property type="match status" value="1"/>
</dbReference>
<dbReference type="InterPro" id="IPR034701">
    <property type="entry name" value="CdaA"/>
</dbReference>
<dbReference type="GO" id="GO:0005524">
    <property type="term" value="F:ATP binding"/>
    <property type="evidence" value="ECO:0007669"/>
    <property type="project" value="UniProtKB-UniRule"/>
</dbReference>
<geneLocation type="plasmid" evidence="12 13">
    <name>pMM59_01</name>
</geneLocation>
<proteinExistence type="inferred from homology"/>
<evidence type="ECO:0000256" key="8">
    <source>
        <dbReference type="ARBA" id="ARBA00022989"/>
    </source>
</evidence>
<organism evidence="12 13">
    <name type="scientific">Pusillibacter faecalis</name>
    <dbReference type="NCBI Taxonomy" id="2714358"/>
    <lineage>
        <taxon>Bacteria</taxon>
        <taxon>Bacillati</taxon>
        <taxon>Bacillota</taxon>
        <taxon>Clostridia</taxon>
        <taxon>Eubacteriales</taxon>
        <taxon>Oscillospiraceae</taxon>
        <taxon>Pusillibacter</taxon>
    </lineage>
</organism>
<comment type="catalytic activity">
    <reaction evidence="1 10">
        <text>2 ATP = 3',3'-c-di-AMP + 2 diphosphate</text>
        <dbReference type="Rhea" id="RHEA:35655"/>
        <dbReference type="ChEBI" id="CHEBI:30616"/>
        <dbReference type="ChEBI" id="CHEBI:33019"/>
        <dbReference type="ChEBI" id="CHEBI:71500"/>
        <dbReference type="EC" id="2.7.7.85"/>
    </reaction>
</comment>
<evidence type="ECO:0000259" key="11">
    <source>
        <dbReference type="PROSITE" id="PS51794"/>
    </source>
</evidence>
<dbReference type="Proteomes" id="UP000679848">
    <property type="component" value="Plasmid pMM59_01"/>
</dbReference>
<dbReference type="InterPro" id="IPR003390">
    <property type="entry name" value="DNA_integrity_scan_DisA_N"/>
</dbReference>
<keyword evidence="4 10" id="KW-0812">Transmembrane</keyword>
<keyword evidence="2 10" id="KW-1003">Cell membrane</keyword>
<dbReference type="GO" id="GO:0006171">
    <property type="term" value="P:cAMP biosynthetic process"/>
    <property type="evidence" value="ECO:0007669"/>
    <property type="project" value="InterPro"/>
</dbReference>
<keyword evidence="5 10" id="KW-0548">Nucleotidyltransferase</keyword>
<keyword evidence="6 10" id="KW-0547">Nucleotide-binding</keyword>
<dbReference type="Pfam" id="PF19293">
    <property type="entry name" value="CdaA_N"/>
    <property type="match status" value="1"/>
</dbReference>
<comment type="subunit">
    <text evidence="10">Probably a homodimer.</text>
</comment>
<dbReference type="KEGG" id="pfaa:MM59RIKEN_31060"/>
<evidence type="ECO:0000256" key="6">
    <source>
        <dbReference type="ARBA" id="ARBA00022741"/>
    </source>
</evidence>
<comment type="caution">
    <text evidence="10">Lacks conserved residue(s) required for the propagation of feature annotation.</text>
</comment>
<dbReference type="PANTHER" id="PTHR34185:SF1">
    <property type="entry name" value="DIADENYLATE CYCLASE"/>
    <property type="match status" value="1"/>
</dbReference>
<keyword evidence="8 10" id="KW-1133">Transmembrane helix</keyword>
<dbReference type="Gene3D" id="3.40.1700.10">
    <property type="entry name" value="DNA integrity scanning protein, DisA, N-terminal domain"/>
    <property type="match status" value="1"/>
</dbReference>
<name>A0A830U7J9_9FIRM</name>
<gene>
    <name evidence="10" type="primary">dacA</name>
    <name evidence="12" type="ORF">MM59RIKEN_31060</name>
</gene>
<keyword evidence="7 10" id="KW-0067">ATP-binding</keyword>
<comment type="function">
    <text evidence="10">Catalyzes the condensation of 2 ATP molecules into cyclic di-AMP (c-di-AMP), a second messenger used to regulate differing processes in different bacteria.</text>
</comment>
<dbReference type="InterPro" id="IPR050338">
    <property type="entry name" value="DisA"/>
</dbReference>
<evidence type="ECO:0000313" key="13">
    <source>
        <dbReference type="Proteomes" id="UP000679848"/>
    </source>
</evidence>
<evidence type="ECO:0000256" key="1">
    <source>
        <dbReference type="ARBA" id="ARBA00000877"/>
    </source>
</evidence>
<keyword evidence="3 10" id="KW-0808">Transferase</keyword>
<evidence type="ECO:0000256" key="5">
    <source>
        <dbReference type="ARBA" id="ARBA00022695"/>
    </source>
</evidence>